<evidence type="ECO:0000313" key="2">
    <source>
        <dbReference type="EMBL" id="PPU71322.1"/>
    </source>
</evidence>
<accession>A0A2S7DBW5</accession>
<comment type="caution">
    <text evidence="2">The sequence shown here is derived from an EMBL/GenBank/DDBJ whole genome shotgun (WGS) entry which is preliminary data.</text>
</comment>
<protein>
    <submittedName>
        <fullName evidence="2">Uncharacterized protein</fullName>
    </submittedName>
</protein>
<dbReference type="Proteomes" id="UP000239865">
    <property type="component" value="Unassembled WGS sequence"/>
</dbReference>
<evidence type="ECO:0000313" key="3">
    <source>
        <dbReference type="Proteomes" id="UP000239865"/>
    </source>
</evidence>
<dbReference type="AlphaFoldDB" id="A0A2S7DBW5"/>
<evidence type="ECO:0000256" key="1">
    <source>
        <dbReference type="SAM" id="Phobius"/>
    </source>
</evidence>
<gene>
    <name evidence="2" type="ORF">XmelCFBP4644_16475</name>
</gene>
<dbReference type="OrthoDB" id="6008460at2"/>
<feature type="transmembrane region" description="Helical" evidence="1">
    <location>
        <begin position="87"/>
        <end position="110"/>
    </location>
</feature>
<name>A0A2S7DBW5_9XANT</name>
<organism evidence="2 3">
    <name type="scientific">Xanthomonas melonis</name>
    <dbReference type="NCBI Taxonomy" id="56456"/>
    <lineage>
        <taxon>Bacteria</taxon>
        <taxon>Pseudomonadati</taxon>
        <taxon>Pseudomonadota</taxon>
        <taxon>Gammaproteobacteria</taxon>
        <taxon>Lysobacterales</taxon>
        <taxon>Lysobacteraceae</taxon>
        <taxon>Xanthomonas</taxon>
    </lineage>
</organism>
<keyword evidence="1" id="KW-1133">Transmembrane helix</keyword>
<sequence length="112" mass="11808">MRPAAVRRHWHHWPWGWMALGSSLATWVCAALLAVVFTASIGMPGDGSHALQSTWSAGLLVLAVAATTTLCCLIASPAALRWQRQPAAGAIALALLVSVLVLFGLTLLGLRI</sequence>
<feature type="transmembrane region" description="Helical" evidence="1">
    <location>
        <begin position="54"/>
        <end position="75"/>
    </location>
</feature>
<proteinExistence type="predicted"/>
<reference evidence="2 3" key="1">
    <citation type="submission" date="2016-08" db="EMBL/GenBank/DDBJ databases">
        <authorList>
            <person name="Seilhamer J.J."/>
        </authorList>
    </citation>
    <scope>NUCLEOTIDE SEQUENCE [LARGE SCALE GENOMIC DNA]</scope>
    <source>
        <strain evidence="2 3">CFBP4644</strain>
    </source>
</reference>
<keyword evidence="1" id="KW-0472">Membrane</keyword>
<dbReference type="EMBL" id="MDEH01000011">
    <property type="protein sequence ID" value="PPU71322.1"/>
    <property type="molecule type" value="Genomic_DNA"/>
</dbReference>
<keyword evidence="1" id="KW-0812">Transmembrane</keyword>